<comment type="cofactor">
    <cofactor evidence="11">
        <name>heme</name>
        <dbReference type="ChEBI" id="CHEBI:30413"/>
    </cofactor>
</comment>
<evidence type="ECO:0000256" key="5">
    <source>
        <dbReference type="ARBA" id="ARBA00022723"/>
    </source>
</evidence>
<keyword evidence="8 11" id="KW-0408">Iron</keyword>
<keyword evidence="7 12" id="KW-0560">Oxidoreductase</keyword>
<keyword evidence="6" id="KW-1133">Transmembrane helix</keyword>
<feature type="binding site" description="axial binding residue" evidence="11">
    <location>
        <position position="104"/>
    </location>
    <ligand>
        <name>heme</name>
        <dbReference type="ChEBI" id="CHEBI:30413"/>
    </ligand>
    <ligandPart>
        <name>Fe</name>
        <dbReference type="ChEBI" id="CHEBI:18248"/>
    </ligandPart>
</feature>
<keyword evidence="10" id="KW-0472">Membrane</keyword>
<evidence type="ECO:0000256" key="2">
    <source>
        <dbReference type="ARBA" id="ARBA00010617"/>
    </source>
</evidence>
<evidence type="ECO:0000313" key="13">
    <source>
        <dbReference type="EMBL" id="KAF2295420.1"/>
    </source>
</evidence>
<keyword evidence="5 11" id="KW-0479">Metal-binding</keyword>
<evidence type="ECO:0000256" key="12">
    <source>
        <dbReference type="RuleBase" id="RU000461"/>
    </source>
</evidence>
<name>A0A6A6L253_HEVBR</name>
<dbReference type="Pfam" id="PF00067">
    <property type="entry name" value="p450"/>
    <property type="match status" value="1"/>
</dbReference>
<comment type="caution">
    <text evidence="13">The sequence shown here is derived from an EMBL/GenBank/DDBJ whole genome shotgun (WGS) entry which is preliminary data.</text>
</comment>
<evidence type="ECO:0000256" key="3">
    <source>
        <dbReference type="ARBA" id="ARBA00022617"/>
    </source>
</evidence>
<evidence type="ECO:0000256" key="11">
    <source>
        <dbReference type="PIRSR" id="PIRSR602401-1"/>
    </source>
</evidence>
<dbReference type="GO" id="GO:0005506">
    <property type="term" value="F:iron ion binding"/>
    <property type="evidence" value="ECO:0007669"/>
    <property type="project" value="InterPro"/>
</dbReference>
<dbReference type="PANTHER" id="PTHR47947">
    <property type="entry name" value="CYTOCHROME P450 82C3-RELATED"/>
    <property type="match status" value="1"/>
</dbReference>
<dbReference type="InterPro" id="IPR050651">
    <property type="entry name" value="Plant_Cytochrome_P450_Monoox"/>
</dbReference>
<gene>
    <name evidence="13" type="ORF">GH714_032857</name>
</gene>
<dbReference type="PANTHER" id="PTHR47947:SF62">
    <property type="entry name" value="CYTOCHROME P450, FAMILY 81, SUBFAMILY D, POLYPEPTIDE 5"/>
    <property type="match status" value="1"/>
</dbReference>
<dbReference type="EMBL" id="JAAGAX010000013">
    <property type="protein sequence ID" value="KAF2295420.1"/>
    <property type="molecule type" value="Genomic_DNA"/>
</dbReference>
<sequence>MEWTMSLLLNYPEVLKKARAEISKIVGEDGLTIGPLLTPYESSDDCIIRGYHIPQGTMLIVNAWAIHMDPDVWEDPTSFKPERFEGLEDEAHKLIPFGLGMRACPGAGLANKVMGLALASLIQCFEWERPSEELVDMSEGSGLTTPKAQPLEAMCKARESMINVLEKL</sequence>
<dbReference type="GO" id="GO:0004497">
    <property type="term" value="F:monooxygenase activity"/>
    <property type="evidence" value="ECO:0007669"/>
    <property type="project" value="UniProtKB-KW"/>
</dbReference>
<protein>
    <recommendedName>
        <fullName evidence="15">Cytochrome P450</fullName>
    </recommendedName>
</protein>
<dbReference type="AlphaFoldDB" id="A0A6A6L253"/>
<dbReference type="InterPro" id="IPR017972">
    <property type="entry name" value="Cyt_P450_CS"/>
</dbReference>
<comment type="similarity">
    <text evidence="2 12">Belongs to the cytochrome P450 family.</text>
</comment>
<dbReference type="PRINTS" id="PR00463">
    <property type="entry name" value="EP450I"/>
</dbReference>
<dbReference type="GO" id="GO:0016705">
    <property type="term" value="F:oxidoreductase activity, acting on paired donors, with incorporation or reduction of molecular oxygen"/>
    <property type="evidence" value="ECO:0007669"/>
    <property type="project" value="InterPro"/>
</dbReference>
<organism evidence="13 14">
    <name type="scientific">Hevea brasiliensis</name>
    <name type="common">Para rubber tree</name>
    <name type="synonym">Siphonia brasiliensis</name>
    <dbReference type="NCBI Taxonomy" id="3981"/>
    <lineage>
        <taxon>Eukaryota</taxon>
        <taxon>Viridiplantae</taxon>
        <taxon>Streptophyta</taxon>
        <taxon>Embryophyta</taxon>
        <taxon>Tracheophyta</taxon>
        <taxon>Spermatophyta</taxon>
        <taxon>Magnoliopsida</taxon>
        <taxon>eudicotyledons</taxon>
        <taxon>Gunneridae</taxon>
        <taxon>Pentapetalae</taxon>
        <taxon>rosids</taxon>
        <taxon>fabids</taxon>
        <taxon>Malpighiales</taxon>
        <taxon>Euphorbiaceae</taxon>
        <taxon>Crotonoideae</taxon>
        <taxon>Micrandreae</taxon>
        <taxon>Hevea</taxon>
    </lineage>
</organism>
<evidence type="ECO:0000256" key="6">
    <source>
        <dbReference type="ARBA" id="ARBA00022989"/>
    </source>
</evidence>
<evidence type="ECO:0000256" key="8">
    <source>
        <dbReference type="ARBA" id="ARBA00023004"/>
    </source>
</evidence>
<dbReference type="InterPro" id="IPR036396">
    <property type="entry name" value="Cyt_P450_sf"/>
</dbReference>
<keyword evidence="9 12" id="KW-0503">Monooxygenase</keyword>
<comment type="subcellular location">
    <subcellularLocation>
        <location evidence="1">Membrane</location>
        <topology evidence="1">Single-pass membrane protein</topology>
    </subcellularLocation>
</comment>
<evidence type="ECO:0000256" key="4">
    <source>
        <dbReference type="ARBA" id="ARBA00022692"/>
    </source>
</evidence>
<evidence type="ECO:0000256" key="10">
    <source>
        <dbReference type="ARBA" id="ARBA00023136"/>
    </source>
</evidence>
<dbReference type="Proteomes" id="UP000467840">
    <property type="component" value="Chromosome 7"/>
</dbReference>
<evidence type="ECO:0000313" key="14">
    <source>
        <dbReference type="Proteomes" id="UP000467840"/>
    </source>
</evidence>
<keyword evidence="4" id="KW-0812">Transmembrane</keyword>
<keyword evidence="3 11" id="KW-0349">Heme</keyword>
<dbReference type="PRINTS" id="PR00385">
    <property type="entry name" value="P450"/>
</dbReference>
<dbReference type="SUPFAM" id="SSF48264">
    <property type="entry name" value="Cytochrome P450"/>
    <property type="match status" value="1"/>
</dbReference>
<dbReference type="GO" id="GO:0016020">
    <property type="term" value="C:membrane"/>
    <property type="evidence" value="ECO:0007669"/>
    <property type="project" value="UniProtKB-SubCell"/>
</dbReference>
<dbReference type="Gene3D" id="1.10.630.10">
    <property type="entry name" value="Cytochrome P450"/>
    <property type="match status" value="2"/>
</dbReference>
<dbReference type="PROSITE" id="PS00086">
    <property type="entry name" value="CYTOCHROME_P450"/>
    <property type="match status" value="1"/>
</dbReference>
<keyword evidence="14" id="KW-1185">Reference proteome</keyword>
<accession>A0A6A6L253</accession>
<reference evidence="13 14" key="1">
    <citation type="journal article" date="2020" name="Mol. Plant">
        <title>The Chromosome-Based Rubber Tree Genome Provides New Insights into Spurge Genome Evolution and Rubber Biosynthesis.</title>
        <authorList>
            <person name="Liu J."/>
            <person name="Shi C."/>
            <person name="Shi C.C."/>
            <person name="Li W."/>
            <person name="Zhang Q.J."/>
            <person name="Zhang Y."/>
            <person name="Li K."/>
            <person name="Lu H.F."/>
            <person name="Shi C."/>
            <person name="Zhu S.T."/>
            <person name="Xiao Z.Y."/>
            <person name="Nan H."/>
            <person name="Yue Y."/>
            <person name="Zhu X.G."/>
            <person name="Wu Y."/>
            <person name="Hong X.N."/>
            <person name="Fan G.Y."/>
            <person name="Tong Y."/>
            <person name="Zhang D."/>
            <person name="Mao C.L."/>
            <person name="Liu Y.L."/>
            <person name="Hao S.J."/>
            <person name="Liu W.Q."/>
            <person name="Lv M.Q."/>
            <person name="Zhang H.B."/>
            <person name="Liu Y."/>
            <person name="Hu-Tang G.R."/>
            <person name="Wang J.P."/>
            <person name="Wang J.H."/>
            <person name="Sun Y.H."/>
            <person name="Ni S.B."/>
            <person name="Chen W.B."/>
            <person name="Zhang X.C."/>
            <person name="Jiao Y.N."/>
            <person name="Eichler E.E."/>
            <person name="Li G.H."/>
            <person name="Liu X."/>
            <person name="Gao L.Z."/>
        </authorList>
    </citation>
    <scope>NUCLEOTIDE SEQUENCE [LARGE SCALE GENOMIC DNA]</scope>
    <source>
        <strain evidence="14">cv. GT1</strain>
        <tissue evidence="13">Leaf</tissue>
    </source>
</reference>
<dbReference type="InterPro" id="IPR002401">
    <property type="entry name" value="Cyt_P450_E_grp-I"/>
</dbReference>
<dbReference type="InterPro" id="IPR001128">
    <property type="entry name" value="Cyt_P450"/>
</dbReference>
<evidence type="ECO:0000256" key="9">
    <source>
        <dbReference type="ARBA" id="ARBA00023033"/>
    </source>
</evidence>
<evidence type="ECO:0000256" key="7">
    <source>
        <dbReference type="ARBA" id="ARBA00023002"/>
    </source>
</evidence>
<dbReference type="GO" id="GO:0020037">
    <property type="term" value="F:heme binding"/>
    <property type="evidence" value="ECO:0007669"/>
    <property type="project" value="InterPro"/>
</dbReference>
<evidence type="ECO:0000256" key="1">
    <source>
        <dbReference type="ARBA" id="ARBA00004167"/>
    </source>
</evidence>
<proteinExistence type="inferred from homology"/>
<evidence type="ECO:0008006" key="15">
    <source>
        <dbReference type="Google" id="ProtNLM"/>
    </source>
</evidence>